<dbReference type="GO" id="GO:0005524">
    <property type="term" value="F:ATP binding"/>
    <property type="evidence" value="ECO:0007669"/>
    <property type="project" value="UniProtKB-KW"/>
</dbReference>
<dbReference type="InterPro" id="IPR052156">
    <property type="entry name" value="BCAA_Transport_ATP-bd_LivF"/>
</dbReference>
<reference evidence="7 8" key="1">
    <citation type="submission" date="2024-06" db="EMBL/GenBank/DDBJ databases">
        <title>Genomic Encyclopedia of Type Strains, Phase IV (KMG-IV): sequencing the most valuable type-strain genomes for metagenomic binning, comparative biology and taxonomic classification.</title>
        <authorList>
            <person name="Goeker M."/>
        </authorList>
    </citation>
    <scope>NUCLEOTIDE SEQUENCE [LARGE SCALE GENOMIC DNA]</scope>
    <source>
        <strain evidence="7 8">DSM 27865</strain>
    </source>
</reference>
<organism evidence="7 8">
    <name type="scientific">Aquamicrobium terrae</name>
    <dbReference type="NCBI Taxonomy" id="1324945"/>
    <lineage>
        <taxon>Bacteria</taxon>
        <taxon>Pseudomonadati</taxon>
        <taxon>Pseudomonadota</taxon>
        <taxon>Alphaproteobacteria</taxon>
        <taxon>Hyphomicrobiales</taxon>
        <taxon>Phyllobacteriaceae</taxon>
        <taxon>Aquamicrobium</taxon>
    </lineage>
</organism>
<dbReference type="CDD" id="cd03224">
    <property type="entry name" value="ABC_TM1139_LivF_branched"/>
    <property type="match status" value="1"/>
</dbReference>
<keyword evidence="4 7" id="KW-0067">ATP-binding</keyword>
<evidence type="ECO:0000256" key="5">
    <source>
        <dbReference type="ARBA" id="ARBA00022970"/>
    </source>
</evidence>
<evidence type="ECO:0000259" key="6">
    <source>
        <dbReference type="PROSITE" id="PS50893"/>
    </source>
</evidence>
<dbReference type="InterPro" id="IPR003593">
    <property type="entry name" value="AAA+_ATPase"/>
</dbReference>
<protein>
    <submittedName>
        <fullName evidence="7">Branched-chain amino acid transport system ATP-binding protein</fullName>
    </submittedName>
</protein>
<keyword evidence="3" id="KW-0547">Nucleotide-binding</keyword>
<sequence>MPEKKVLLELVDMCVGYTEPIVRDVSLKVEENTIWSLIGGNGAGKSTLLKSLFGLTRCFSGELLFDGTPIQDLTPAERVRKGMGIVPQGRCNFPLMTVRENLEMGAYTLNRTEARHAMERVLEMFPMLRRKLSESAGNLSGGEQQILETAMALETGPRLLLLDEPSLGLSPKMQQEVFETVKSLRGEGLTVVMAEQNVLGSLMISDRAFVLDLGTKLMEGLAREVLEDPKIKVAFLGADPAEVGE</sequence>
<dbReference type="RefSeq" id="WP_354196900.1">
    <property type="nucleotide sequence ID" value="NZ_JBEPML010000012.1"/>
</dbReference>
<dbReference type="PANTHER" id="PTHR43820:SF4">
    <property type="entry name" value="HIGH-AFFINITY BRANCHED-CHAIN AMINO ACID TRANSPORT ATP-BINDING PROTEIN LIVF"/>
    <property type="match status" value="1"/>
</dbReference>
<dbReference type="SMART" id="SM00382">
    <property type="entry name" value="AAA"/>
    <property type="match status" value="1"/>
</dbReference>
<dbReference type="Pfam" id="PF00005">
    <property type="entry name" value="ABC_tran"/>
    <property type="match status" value="1"/>
</dbReference>
<keyword evidence="8" id="KW-1185">Reference proteome</keyword>
<dbReference type="PANTHER" id="PTHR43820">
    <property type="entry name" value="HIGH-AFFINITY BRANCHED-CHAIN AMINO ACID TRANSPORT ATP-BINDING PROTEIN LIVF"/>
    <property type="match status" value="1"/>
</dbReference>
<dbReference type="InterPro" id="IPR003439">
    <property type="entry name" value="ABC_transporter-like_ATP-bd"/>
</dbReference>
<evidence type="ECO:0000313" key="7">
    <source>
        <dbReference type="EMBL" id="MET3793192.1"/>
    </source>
</evidence>
<comment type="similarity">
    <text evidence="1">Belongs to the ABC transporter superfamily.</text>
</comment>
<keyword evidence="5" id="KW-0029">Amino-acid transport</keyword>
<comment type="caution">
    <text evidence="7">The sequence shown here is derived from an EMBL/GenBank/DDBJ whole genome shotgun (WGS) entry which is preliminary data.</text>
</comment>
<evidence type="ECO:0000256" key="2">
    <source>
        <dbReference type="ARBA" id="ARBA00022448"/>
    </source>
</evidence>
<evidence type="ECO:0000256" key="1">
    <source>
        <dbReference type="ARBA" id="ARBA00005417"/>
    </source>
</evidence>
<keyword evidence="2" id="KW-0813">Transport</keyword>
<proteinExistence type="inferred from homology"/>
<dbReference type="SUPFAM" id="SSF52540">
    <property type="entry name" value="P-loop containing nucleoside triphosphate hydrolases"/>
    <property type="match status" value="1"/>
</dbReference>
<evidence type="ECO:0000256" key="4">
    <source>
        <dbReference type="ARBA" id="ARBA00022840"/>
    </source>
</evidence>
<dbReference type="Gene3D" id="3.40.50.300">
    <property type="entry name" value="P-loop containing nucleotide triphosphate hydrolases"/>
    <property type="match status" value="1"/>
</dbReference>
<accession>A0ABV2N4L1</accession>
<name>A0ABV2N4L1_9HYPH</name>
<dbReference type="PROSITE" id="PS50893">
    <property type="entry name" value="ABC_TRANSPORTER_2"/>
    <property type="match status" value="1"/>
</dbReference>
<gene>
    <name evidence="7" type="ORF">ABID37_003416</name>
</gene>
<feature type="domain" description="ABC transporter" evidence="6">
    <location>
        <begin position="6"/>
        <end position="238"/>
    </location>
</feature>
<dbReference type="InterPro" id="IPR027417">
    <property type="entry name" value="P-loop_NTPase"/>
</dbReference>
<dbReference type="EMBL" id="JBEPML010000012">
    <property type="protein sequence ID" value="MET3793192.1"/>
    <property type="molecule type" value="Genomic_DNA"/>
</dbReference>
<evidence type="ECO:0000256" key="3">
    <source>
        <dbReference type="ARBA" id="ARBA00022741"/>
    </source>
</evidence>
<dbReference type="Proteomes" id="UP001549076">
    <property type="component" value="Unassembled WGS sequence"/>
</dbReference>
<evidence type="ECO:0000313" key="8">
    <source>
        <dbReference type="Proteomes" id="UP001549076"/>
    </source>
</evidence>